<dbReference type="InterPro" id="IPR043519">
    <property type="entry name" value="NT_sf"/>
</dbReference>
<evidence type="ECO:0000313" key="1">
    <source>
        <dbReference type="EMBL" id="ABG03596.1"/>
    </source>
</evidence>
<dbReference type="SUPFAM" id="SSF81301">
    <property type="entry name" value="Nucleotidyltransferase"/>
    <property type="match status" value="1"/>
</dbReference>
<protein>
    <submittedName>
        <fullName evidence="1">Uncharacterized protein</fullName>
    </submittedName>
</protein>
<dbReference type="OrthoDB" id="3362681at2"/>
<dbReference type="RefSeq" id="WP_011563614.1">
    <property type="nucleotide sequence ID" value="NC_008148.1"/>
</dbReference>
<proteinExistence type="predicted"/>
<dbReference type="AlphaFoldDB" id="Q1AYD2"/>
<dbReference type="eggNOG" id="ENOG5032R18">
    <property type="taxonomic scope" value="Bacteria"/>
</dbReference>
<keyword evidence="2" id="KW-1185">Reference proteome</keyword>
<name>Q1AYD2_RUBXD</name>
<sequence length="168" mass="18900">MVGKRHLRALRAVYEALSGREVRWALTGSLSFALQGAPVEPDDIDIQTDREGAYEIQRALHEHVTRRVEFSSSAAGGIRSHFGELRIGGVRVEVMGDVQKRLPDGSWEAPVALERHTRRVEVEGMSVPVLALEYEAAAYRRLGRLDTARMLEEMLEKENRERGEGRHG</sequence>
<reference evidence="1 2" key="1">
    <citation type="submission" date="2006-06" db="EMBL/GenBank/DDBJ databases">
        <title>Complete sequence of Rubrobacter xylanophilus DSM 9941.</title>
        <authorList>
            <consortium name="US DOE Joint Genome Institute"/>
            <person name="Copeland A."/>
            <person name="Lucas S."/>
            <person name="Lapidus A."/>
            <person name="Barry K."/>
            <person name="Detter J.C."/>
            <person name="Glavina del Rio T."/>
            <person name="Hammon N."/>
            <person name="Israni S."/>
            <person name="Dalin E."/>
            <person name="Tice H."/>
            <person name="Pitluck S."/>
            <person name="Munk A.C."/>
            <person name="Brettin T."/>
            <person name="Bruce D."/>
            <person name="Han C."/>
            <person name="Tapia R."/>
            <person name="Gilna P."/>
            <person name="Schmutz J."/>
            <person name="Larimer F."/>
            <person name="Land M."/>
            <person name="Hauser L."/>
            <person name="Kyrpides N."/>
            <person name="Lykidis A."/>
            <person name="da Costa M.S."/>
            <person name="Rainey F.A."/>
            <person name="Empadinhas N."/>
            <person name="Jolivet E."/>
            <person name="Battista J.R."/>
            <person name="Richardson P."/>
        </authorList>
    </citation>
    <scope>NUCLEOTIDE SEQUENCE [LARGE SCALE GENOMIC DNA]</scope>
    <source>
        <strain evidence="2">DSM 9941 / NBRC 16129 / PRD-1</strain>
    </source>
</reference>
<dbReference type="HOGENOM" id="CLU_141434_0_0_11"/>
<dbReference type="KEGG" id="rxy:Rxyl_0626"/>
<dbReference type="InterPro" id="IPR019646">
    <property type="entry name" value="Aminoglyc_AdlTrfase"/>
</dbReference>
<accession>Q1AYD2</accession>
<dbReference type="EMBL" id="CP000386">
    <property type="protein sequence ID" value="ABG03596.1"/>
    <property type="molecule type" value="Genomic_DNA"/>
</dbReference>
<dbReference type="STRING" id="266117.Rxyl_0626"/>
<organism evidence="1 2">
    <name type="scientific">Rubrobacter xylanophilus (strain DSM 9941 / JCM 11954 / NBRC 16129 / PRD-1)</name>
    <dbReference type="NCBI Taxonomy" id="266117"/>
    <lineage>
        <taxon>Bacteria</taxon>
        <taxon>Bacillati</taxon>
        <taxon>Actinomycetota</taxon>
        <taxon>Rubrobacteria</taxon>
        <taxon>Rubrobacterales</taxon>
        <taxon>Rubrobacteraceae</taxon>
        <taxon>Rubrobacter</taxon>
    </lineage>
</organism>
<dbReference type="CDD" id="cd07749">
    <property type="entry name" value="NT_Pol-beta-like_1"/>
    <property type="match status" value="1"/>
</dbReference>
<gene>
    <name evidence="1" type="ordered locus">Rxyl_0626</name>
</gene>
<dbReference type="Gene3D" id="3.30.460.40">
    <property type="match status" value="1"/>
</dbReference>
<dbReference type="Pfam" id="PF10706">
    <property type="entry name" value="Aminoglyc_resit"/>
    <property type="match status" value="1"/>
</dbReference>
<dbReference type="Proteomes" id="UP000006637">
    <property type="component" value="Chromosome"/>
</dbReference>
<evidence type="ECO:0000313" key="2">
    <source>
        <dbReference type="Proteomes" id="UP000006637"/>
    </source>
</evidence>